<keyword evidence="3" id="KW-0804">Transcription</keyword>
<comment type="caution">
    <text evidence="5">The sequence shown here is derived from an EMBL/GenBank/DDBJ whole genome shotgun (WGS) entry which is preliminary data.</text>
</comment>
<keyword evidence="6" id="KW-1185">Reference proteome</keyword>
<dbReference type="CDD" id="cd01575">
    <property type="entry name" value="PBP1_GntR"/>
    <property type="match status" value="1"/>
</dbReference>
<dbReference type="SMART" id="SM00354">
    <property type="entry name" value="HTH_LACI"/>
    <property type="match status" value="1"/>
</dbReference>
<dbReference type="InterPro" id="IPR046335">
    <property type="entry name" value="LacI/GalR-like_sensor"/>
</dbReference>
<proteinExistence type="predicted"/>
<accession>A0ABU9YLX9</accession>
<dbReference type="SUPFAM" id="SSF47413">
    <property type="entry name" value="lambda repressor-like DNA-binding domains"/>
    <property type="match status" value="1"/>
</dbReference>
<protein>
    <submittedName>
        <fullName evidence="5">LacI family DNA-binding transcriptional regulator</fullName>
    </submittedName>
</protein>
<evidence type="ECO:0000313" key="5">
    <source>
        <dbReference type="EMBL" id="MEN2989803.1"/>
    </source>
</evidence>
<evidence type="ECO:0000256" key="2">
    <source>
        <dbReference type="ARBA" id="ARBA00023125"/>
    </source>
</evidence>
<dbReference type="EMBL" id="JBBKTW010000005">
    <property type="protein sequence ID" value="MEN2989803.1"/>
    <property type="molecule type" value="Genomic_DNA"/>
</dbReference>
<dbReference type="SUPFAM" id="SSF53822">
    <property type="entry name" value="Periplasmic binding protein-like I"/>
    <property type="match status" value="1"/>
</dbReference>
<dbReference type="Gene3D" id="3.40.50.2300">
    <property type="match status" value="2"/>
</dbReference>
<evidence type="ECO:0000256" key="3">
    <source>
        <dbReference type="ARBA" id="ARBA00023163"/>
    </source>
</evidence>
<organism evidence="5 6">
    <name type="scientific">Tistrella arctica</name>
    <dbReference type="NCBI Taxonomy" id="3133430"/>
    <lineage>
        <taxon>Bacteria</taxon>
        <taxon>Pseudomonadati</taxon>
        <taxon>Pseudomonadota</taxon>
        <taxon>Alphaproteobacteria</taxon>
        <taxon>Geminicoccales</taxon>
        <taxon>Geminicoccaceae</taxon>
        <taxon>Tistrella</taxon>
    </lineage>
</organism>
<dbReference type="InterPro" id="IPR010982">
    <property type="entry name" value="Lambda_DNA-bd_dom_sf"/>
</dbReference>
<keyword evidence="2 5" id="KW-0238">DNA-binding</keyword>
<dbReference type="InterPro" id="IPR028082">
    <property type="entry name" value="Peripla_BP_I"/>
</dbReference>
<dbReference type="InterPro" id="IPR000843">
    <property type="entry name" value="HTH_LacI"/>
</dbReference>
<dbReference type="Pfam" id="PF00356">
    <property type="entry name" value="LacI"/>
    <property type="match status" value="1"/>
</dbReference>
<dbReference type="Proteomes" id="UP001413721">
    <property type="component" value="Unassembled WGS sequence"/>
</dbReference>
<dbReference type="PROSITE" id="PS00356">
    <property type="entry name" value="HTH_LACI_1"/>
    <property type="match status" value="1"/>
</dbReference>
<dbReference type="PANTHER" id="PTHR30146">
    <property type="entry name" value="LACI-RELATED TRANSCRIPTIONAL REPRESSOR"/>
    <property type="match status" value="1"/>
</dbReference>
<evidence type="ECO:0000313" key="6">
    <source>
        <dbReference type="Proteomes" id="UP001413721"/>
    </source>
</evidence>
<dbReference type="Pfam" id="PF13377">
    <property type="entry name" value="Peripla_BP_3"/>
    <property type="match status" value="1"/>
</dbReference>
<sequence>MRQRKGSGRPTIADVAREADVGAITVSRAIRNPGQVSAELRERIEAAIRRLNYVPDPQAQVLASGRSNVIGVILPSLTNIVFGDVLQGIYDRIEGSGFHIQIGNTRYSVDEEDRLVALFAGQRAAAMLLTGIDQSAATCNRLAEAGVPVVQIMEYTPRPIDMLVGVSHADAGHAAVDYLLSRGYRRIGFLGARMDPRMLRRRDGYRAALRKAGLYDPALEISTPAPSGVARGRALCSQLLAAAPDVDAAFCANDDIALGVMFECTARAIPIPERMGIVGFNDLDMTASAVPAITGIRVDRYQMGVRAIGMLLARLADDAVAEPCVDLGFELIPRQTTR</sequence>
<name>A0ABU9YLX9_9PROT</name>
<dbReference type="CDD" id="cd01392">
    <property type="entry name" value="HTH_LacI"/>
    <property type="match status" value="1"/>
</dbReference>
<reference evidence="5 6" key="1">
    <citation type="submission" date="2024-03" db="EMBL/GenBank/DDBJ databases">
        <title>High-quality draft genome sequencing of Tistrella sp. BH-R2-4.</title>
        <authorList>
            <person name="Dong C."/>
        </authorList>
    </citation>
    <scope>NUCLEOTIDE SEQUENCE [LARGE SCALE GENOMIC DNA]</scope>
    <source>
        <strain evidence="5 6">BH-R2-4</strain>
    </source>
</reference>
<evidence type="ECO:0000256" key="1">
    <source>
        <dbReference type="ARBA" id="ARBA00023015"/>
    </source>
</evidence>
<keyword evidence="1" id="KW-0805">Transcription regulation</keyword>
<dbReference type="PANTHER" id="PTHR30146:SF2">
    <property type="entry name" value="HTH-TYPE TRANSCRIPTIONAL REGULATOR GNTR"/>
    <property type="match status" value="1"/>
</dbReference>
<dbReference type="PROSITE" id="PS50932">
    <property type="entry name" value="HTH_LACI_2"/>
    <property type="match status" value="1"/>
</dbReference>
<feature type="domain" description="HTH lacI-type" evidence="4">
    <location>
        <begin position="10"/>
        <end position="64"/>
    </location>
</feature>
<evidence type="ECO:0000259" key="4">
    <source>
        <dbReference type="PROSITE" id="PS50932"/>
    </source>
</evidence>
<gene>
    <name evidence="5" type="ORF">WG926_15910</name>
</gene>
<dbReference type="GO" id="GO:0003677">
    <property type="term" value="F:DNA binding"/>
    <property type="evidence" value="ECO:0007669"/>
    <property type="project" value="UniProtKB-KW"/>
</dbReference>
<dbReference type="RefSeq" id="WP_345932921.1">
    <property type="nucleotide sequence ID" value="NZ_JBBKTV010000004.1"/>
</dbReference>
<dbReference type="Gene3D" id="1.10.260.40">
    <property type="entry name" value="lambda repressor-like DNA-binding domains"/>
    <property type="match status" value="1"/>
</dbReference>